<organism evidence="1 2">
    <name type="scientific">Vaccinium darrowii</name>
    <dbReference type="NCBI Taxonomy" id="229202"/>
    <lineage>
        <taxon>Eukaryota</taxon>
        <taxon>Viridiplantae</taxon>
        <taxon>Streptophyta</taxon>
        <taxon>Embryophyta</taxon>
        <taxon>Tracheophyta</taxon>
        <taxon>Spermatophyta</taxon>
        <taxon>Magnoliopsida</taxon>
        <taxon>eudicotyledons</taxon>
        <taxon>Gunneridae</taxon>
        <taxon>Pentapetalae</taxon>
        <taxon>asterids</taxon>
        <taxon>Ericales</taxon>
        <taxon>Ericaceae</taxon>
        <taxon>Vaccinioideae</taxon>
        <taxon>Vaccinieae</taxon>
        <taxon>Vaccinium</taxon>
    </lineage>
</organism>
<accession>A0ACB7WXM4</accession>
<comment type="caution">
    <text evidence="1">The sequence shown here is derived from an EMBL/GenBank/DDBJ whole genome shotgun (WGS) entry which is preliminary data.</text>
</comment>
<sequence length="399" mass="44535">MGSIPPELSLDVRPSFVPKTINEFLGELATVGSGSEKKLRIDDFVKRLEEELKKIDAFKRELPLCMILLTDAIGTLKEQSTQCRSRVVEPILEEFIPLKKSCDQDEKSEVKREKDKEKMNWMSSVQLWNTDDCKDVDSKSDQKQNSVAKFMKGAVDECPLTFDNPFKSNKNRNGLKPFMPFKDYSIFPATLARKEDKVELPAAGLSLLTPGTKNPREEIGSNGLSSKIIGSSTTPIINSNLRARSQTAQQQAGRKHRRCWSPELHRRFVSALQQLGGSQVATPKQIRELMQVDGLTNDEVKSHLQKYRLHTRKHPTAGTHSMVVLGSLWMPQDESSKPSSSQSGSPQGPLQLVATGAGTSTTGGDSMEEEEEVEVEDDKSESYSWKSHMKHKSGKEVCV</sequence>
<dbReference type="Proteomes" id="UP000828048">
    <property type="component" value="Chromosome 2"/>
</dbReference>
<gene>
    <name evidence="1" type="ORF">Vadar_003321</name>
</gene>
<dbReference type="EMBL" id="CM037152">
    <property type="protein sequence ID" value="KAH7833126.1"/>
    <property type="molecule type" value="Genomic_DNA"/>
</dbReference>
<name>A0ACB7WXM4_9ERIC</name>
<keyword evidence="2" id="KW-1185">Reference proteome</keyword>
<proteinExistence type="predicted"/>
<evidence type="ECO:0000313" key="1">
    <source>
        <dbReference type="EMBL" id="KAH7833126.1"/>
    </source>
</evidence>
<reference evidence="1 2" key="1">
    <citation type="journal article" date="2021" name="Hortic Res">
        <title>High-quality reference genome and annotation aids understanding of berry development for evergreen blueberry (Vaccinium darrowii).</title>
        <authorList>
            <person name="Yu J."/>
            <person name="Hulse-Kemp A.M."/>
            <person name="Babiker E."/>
            <person name="Staton M."/>
        </authorList>
    </citation>
    <scope>NUCLEOTIDE SEQUENCE [LARGE SCALE GENOMIC DNA]</scope>
    <source>
        <strain evidence="2">cv. NJ 8807/NJ 8810</strain>
        <tissue evidence="1">Young leaf</tissue>
    </source>
</reference>
<protein>
    <submittedName>
        <fullName evidence="1">Uncharacterized protein</fullName>
    </submittedName>
</protein>
<evidence type="ECO:0000313" key="2">
    <source>
        <dbReference type="Proteomes" id="UP000828048"/>
    </source>
</evidence>